<accession>A0A4Y7U3J0</accession>
<feature type="non-terminal residue" evidence="1">
    <location>
        <position position="35"/>
    </location>
</feature>
<evidence type="ECO:0000313" key="1">
    <source>
        <dbReference type="EMBL" id="TEB40985.1"/>
    </source>
</evidence>
<protein>
    <submittedName>
        <fullName evidence="1">Transferase</fullName>
    </submittedName>
</protein>
<name>A0A4Y7U3J0_9FLAO</name>
<dbReference type="AlphaFoldDB" id="A0A4Y7U3J0"/>
<dbReference type="EMBL" id="QWDN01000689">
    <property type="protein sequence ID" value="TEB40985.1"/>
    <property type="molecule type" value="Genomic_DNA"/>
</dbReference>
<organism evidence="1 2">
    <name type="scientific">Flavobacterium circumlabens</name>
    <dbReference type="NCBI Taxonomy" id="2133765"/>
    <lineage>
        <taxon>Bacteria</taxon>
        <taxon>Pseudomonadati</taxon>
        <taxon>Bacteroidota</taxon>
        <taxon>Flavobacteriia</taxon>
        <taxon>Flavobacteriales</taxon>
        <taxon>Flavobacteriaceae</taxon>
        <taxon>Flavobacterium</taxon>
    </lineage>
</organism>
<dbReference type="GO" id="GO:0016740">
    <property type="term" value="F:transferase activity"/>
    <property type="evidence" value="ECO:0007669"/>
    <property type="project" value="UniProtKB-KW"/>
</dbReference>
<keyword evidence="1" id="KW-0808">Transferase</keyword>
<proteinExistence type="predicted"/>
<comment type="caution">
    <text evidence="1">The sequence shown here is derived from an EMBL/GenBank/DDBJ whole genome shotgun (WGS) entry which is preliminary data.</text>
</comment>
<evidence type="ECO:0000313" key="2">
    <source>
        <dbReference type="Proteomes" id="UP000298340"/>
    </source>
</evidence>
<sequence>MLNSCDLFYEVNLPDIFFLDHPLGTVIGRGVFKNY</sequence>
<dbReference type="Proteomes" id="UP000298340">
    <property type="component" value="Unassembled WGS sequence"/>
</dbReference>
<reference evidence="1 2" key="1">
    <citation type="journal article" date="2018" name="Syst. Appl. Microbiol.">
        <title>Flavobacterium circumlabens sp. nov. and Flavobacterium cupreum sp. nov., two psychrotrophic species isolated from Antarctic environmental samples.</title>
        <authorList>
            <person name="Kralova S."/>
            <person name="Busse H.J."/>
            <person name="Svec P."/>
            <person name="Maslanova I."/>
            <person name="Stankova E."/>
            <person name="Bartak M."/>
            <person name="Sedlacek I."/>
        </authorList>
    </citation>
    <scope>NUCLEOTIDE SEQUENCE [LARGE SCALE GENOMIC DNA]</scope>
    <source>
        <strain evidence="1 2">CCM 8828</strain>
    </source>
</reference>
<gene>
    <name evidence="1" type="ORF">D0809_27825</name>
</gene>